<evidence type="ECO:0000313" key="4">
    <source>
        <dbReference type="EMBL" id="GHC45462.1"/>
    </source>
</evidence>
<comment type="caution">
    <text evidence="4">The sequence shown here is derived from an EMBL/GenBank/DDBJ whole genome shotgun (WGS) entry which is preliminary data.</text>
</comment>
<dbReference type="PRINTS" id="PR00081">
    <property type="entry name" value="GDHRDH"/>
</dbReference>
<dbReference type="InterPro" id="IPR036291">
    <property type="entry name" value="NAD(P)-bd_dom_sf"/>
</dbReference>
<dbReference type="InterPro" id="IPR002347">
    <property type="entry name" value="SDR_fam"/>
</dbReference>
<dbReference type="Pfam" id="PF00106">
    <property type="entry name" value="adh_short"/>
    <property type="match status" value="1"/>
</dbReference>
<evidence type="ECO:0000256" key="2">
    <source>
        <dbReference type="ARBA" id="ARBA00023002"/>
    </source>
</evidence>
<evidence type="ECO:0000256" key="1">
    <source>
        <dbReference type="ARBA" id="ARBA00006484"/>
    </source>
</evidence>
<reference evidence="4" key="2">
    <citation type="submission" date="2020-09" db="EMBL/GenBank/DDBJ databases">
        <authorList>
            <person name="Sun Q."/>
            <person name="Kim S."/>
        </authorList>
    </citation>
    <scope>NUCLEOTIDE SEQUENCE</scope>
    <source>
        <strain evidence="4">KCTC 12988</strain>
    </source>
</reference>
<dbReference type="PANTHER" id="PTHR24321">
    <property type="entry name" value="DEHYDROGENASES, SHORT CHAIN"/>
    <property type="match status" value="1"/>
</dbReference>
<dbReference type="FunFam" id="3.40.50.720:FF:000084">
    <property type="entry name" value="Short-chain dehydrogenase reductase"/>
    <property type="match status" value="1"/>
</dbReference>
<protein>
    <recommendedName>
        <fullName evidence="6">SDR family oxidoreductase</fullName>
    </recommendedName>
</protein>
<keyword evidence="2" id="KW-0560">Oxidoreductase</keyword>
<reference evidence="4" key="1">
    <citation type="journal article" date="2014" name="Int. J. Syst. Evol. Microbiol.">
        <title>Complete genome sequence of Corynebacterium casei LMG S-19264T (=DSM 44701T), isolated from a smear-ripened cheese.</title>
        <authorList>
            <consortium name="US DOE Joint Genome Institute (JGI-PGF)"/>
            <person name="Walter F."/>
            <person name="Albersmeier A."/>
            <person name="Kalinowski J."/>
            <person name="Ruckert C."/>
        </authorList>
    </citation>
    <scope>NUCLEOTIDE SEQUENCE</scope>
    <source>
        <strain evidence="4">KCTC 12988</strain>
    </source>
</reference>
<evidence type="ECO:0000313" key="5">
    <source>
        <dbReference type="Proteomes" id="UP000644507"/>
    </source>
</evidence>
<sequence>MSEQIHANKIAIVTGACGGIGRATAERLRNDGATVVGLDINPDVVTNLTGERLSGAVCDISDDAALKAAVDKVIADHGGLDLIVANAGIFKSGEYIDAETDSWDLHLKINLTATQRFLKYSIPALKKSDKQPSIIIIGSRNFAAPGPGASAYSVTKAGVTQLARVAALELAEFGVRVNVLHPDAVFDTEIWTQEALEKSAKRYGMTVEEYKTKNLLHAEITSPGVAAMVSTVAGPVFYATTGAQIPIDGGNDRVI</sequence>
<keyword evidence="5" id="KW-1185">Reference proteome</keyword>
<dbReference type="PROSITE" id="PS00061">
    <property type="entry name" value="ADH_SHORT"/>
    <property type="match status" value="1"/>
</dbReference>
<dbReference type="Proteomes" id="UP000644507">
    <property type="component" value="Unassembled WGS sequence"/>
</dbReference>
<dbReference type="InterPro" id="IPR020904">
    <property type="entry name" value="Sc_DH/Rdtase_CS"/>
</dbReference>
<dbReference type="AlphaFoldDB" id="A0A918TG95"/>
<dbReference type="RefSeq" id="WP_189567663.1">
    <property type="nucleotide sequence ID" value="NZ_BMXI01000003.1"/>
</dbReference>
<comment type="similarity">
    <text evidence="1 3">Belongs to the short-chain dehydrogenases/reductases (SDR) family.</text>
</comment>
<dbReference type="PRINTS" id="PR00080">
    <property type="entry name" value="SDRFAMILY"/>
</dbReference>
<gene>
    <name evidence="4" type="ORF">GCM10007100_08500</name>
</gene>
<name>A0A918TG95_9BACT</name>
<dbReference type="Gene3D" id="3.40.50.720">
    <property type="entry name" value="NAD(P)-binding Rossmann-like Domain"/>
    <property type="match status" value="1"/>
</dbReference>
<dbReference type="SUPFAM" id="SSF51735">
    <property type="entry name" value="NAD(P)-binding Rossmann-fold domains"/>
    <property type="match status" value="1"/>
</dbReference>
<dbReference type="GO" id="GO:0016491">
    <property type="term" value="F:oxidoreductase activity"/>
    <property type="evidence" value="ECO:0007669"/>
    <property type="project" value="UniProtKB-KW"/>
</dbReference>
<dbReference type="EMBL" id="BMXI01000003">
    <property type="protein sequence ID" value="GHC45462.1"/>
    <property type="molecule type" value="Genomic_DNA"/>
</dbReference>
<evidence type="ECO:0000256" key="3">
    <source>
        <dbReference type="RuleBase" id="RU000363"/>
    </source>
</evidence>
<proteinExistence type="inferred from homology"/>
<dbReference type="PANTHER" id="PTHR24321:SF14">
    <property type="entry name" value="SHORT-CHAIN TYPE DEHYDROGENASE_REDUCTASE BLR2146-RELATED"/>
    <property type="match status" value="1"/>
</dbReference>
<evidence type="ECO:0008006" key="6">
    <source>
        <dbReference type="Google" id="ProtNLM"/>
    </source>
</evidence>
<organism evidence="4 5">
    <name type="scientific">Roseibacillus persicicus</name>
    <dbReference type="NCBI Taxonomy" id="454148"/>
    <lineage>
        <taxon>Bacteria</taxon>
        <taxon>Pseudomonadati</taxon>
        <taxon>Verrucomicrobiota</taxon>
        <taxon>Verrucomicrobiia</taxon>
        <taxon>Verrucomicrobiales</taxon>
        <taxon>Verrucomicrobiaceae</taxon>
        <taxon>Roseibacillus</taxon>
    </lineage>
</organism>
<accession>A0A918TG95</accession>